<name>A0A512DUK1_9PROT</name>
<proteinExistence type="predicted"/>
<protein>
    <submittedName>
        <fullName evidence="1">Uncharacterized protein</fullName>
    </submittedName>
</protein>
<evidence type="ECO:0000313" key="1">
    <source>
        <dbReference type="EMBL" id="GEO40135.1"/>
    </source>
</evidence>
<reference evidence="1 2" key="1">
    <citation type="submission" date="2019-07" db="EMBL/GenBank/DDBJ databases">
        <title>Whole genome shotgun sequence of Skermanella aerolata NBRC 106429.</title>
        <authorList>
            <person name="Hosoyama A."/>
            <person name="Uohara A."/>
            <person name="Ohji S."/>
            <person name="Ichikawa N."/>
        </authorList>
    </citation>
    <scope>NUCLEOTIDE SEQUENCE [LARGE SCALE GENOMIC DNA]</scope>
    <source>
        <strain evidence="1 2">NBRC 106429</strain>
    </source>
</reference>
<organism evidence="1 2">
    <name type="scientific">Skermanella aerolata</name>
    <dbReference type="NCBI Taxonomy" id="393310"/>
    <lineage>
        <taxon>Bacteria</taxon>
        <taxon>Pseudomonadati</taxon>
        <taxon>Pseudomonadota</taxon>
        <taxon>Alphaproteobacteria</taxon>
        <taxon>Rhodospirillales</taxon>
        <taxon>Azospirillaceae</taxon>
        <taxon>Skermanella</taxon>
    </lineage>
</organism>
<dbReference type="EMBL" id="BJYZ01000020">
    <property type="protein sequence ID" value="GEO40135.1"/>
    <property type="molecule type" value="Genomic_DNA"/>
</dbReference>
<accession>A0A512DUK1</accession>
<dbReference type="Proteomes" id="UP000321523">
    <property type="component" value="Unassembled WGS sequence"/>
</dbReference>
<keyword evidence="2" id="KW-1185">Reference proteome</keyword>
<sequence>MTDRTAVRRVRRYRHLQINGQEIVRVDLQVPMQAADDLNSIAGEMRERYAGIGRAQREIELESRWRHVLGSPL</sequence>
<comment type="caution">
    <text evidence="1">The sequence shown here is derived from an EMBL/GenBank/DDBJ whole genome shotgun (WGS) entry which is preliminary data.</text>
</comment>
<dbReference type="AlphaFoldDB" id="A0A512DUK1"/>
<evidence type="ECO:0000313" key="2">
    <source>
        <dbReference type="Proteomes" id="UP000321523"/>
    </source>
</evidence>
<gene>
    <name evidence="1" type="ORF">SAE02_42830</name>
</gene>